<evidence type="ECO:0000313" key="2">
    <source>
        <dbReference type="Proteomes" id="UP000027195"/>
    </source>
</evidence>
<dbReference type="AlphaFoldDB" id="A0A067LYC5"/>
<sequence>MHFCSCAPATAHVYHSPFTHLTPLPSFHSHCTLYSHCYHYFYPSVCLPPSFSPCCYLV</sequence>
<reference evidence="2" key="1">
    <citation type="journal article" date="2014" name="Proc. Natl. Acad. Sci. U.S.A.">
        <title>Extensive sampling of basidiomycete genomes demonstrates inadequacy of the white-rot/brown-rot paradigm for wood decay fungi.</title>
        <authorList>
            <person name="Riley R."/>
            <person name="Salamov A.A."/>
            <person name="Brown D.W."/>
            <person name="Nagy L.G."/>
            <person name="Floudas D."/>
            <person name="Held B.W."/>
            <person name="Levasseur A."/>
            <person name="Lombard V."/>
            <person name="Morin E."/>
            <person name="Otillar R."/>
            <person name="Lindquist E.A."/>
            <person name="Sun H."/>
            <person name="LaButti K.M."/>
            <person name="Schmutz J."/>
            <person name="Jabbour D."/>
            <person name="Luo H."/>
            <person name="Baker S.E."/>
            <person name="Pisabarro A.G."/>
            <person name="Walton J.D."/>
            <person name="Blanchette R.A."/>
            <person name="Henrissat B."/>
            <person name="Martin F."/>
            <person name="Cullen D."/>
            <person name="Hibbett D.S."/>
            <person name="Grigoriev I.V."/>
        </authorList>
    </citation>
    <scope>NUCLEOTIDE SEQUENCE [LARGE SCALE GENOMIC DNA]</scope>
    <source>
        <strain evidence="2">FD-172 SS1</strain>
    </source>
</reference>
<dbReference type="Proteomes" id="UP000027195">
    <property type="component" value="Unassembled WGS sequence"/>
</dbReference>
<evidence type="ECO:0000313" key="1">
    <source>
        <dbReference type="EMBL" id="KDQ08393.1"/>
    </source>
</evidence>
<gene>
    <name evidence="1" type="ORF">BOTBODRAFT_567657</name>
</gene>
<accession>A0A067LYC5</accession>
<dbReference type="EMBL" id="KL198091">
    <property type="protein sequence ID" value="KDQ08393.1"/>
    <property type="molecule type" value="Genomic_DNA"/>
</dbReference>
<protein>
    <submittedName>
        <fullName evidence="1">Uncharacterized protein</fullName>
    </submittedName>
</protein>
<keyword evidence="2" id="KW-1185">Reference proteome</keyword>
<proteinExistence type="predicted"/>
<name>A0A067LYC5_BOTB1</name>
<dbReference type="HOGENOM" id="CLU_2978820_0_0_1"/>
<dbReference type="InParanoid" id="A0A067LYC5"/>
<organism evidence="1 2">
    <name type="scientific">Botryobasidium botryosum (strain FD-172 SS1)</name>
    <dbReference type="NCBI Taxonomy" id="930990"/>
    <lineage>
        <taxon>Eukaryota</taxon>
        <taxon>Fungi</taxon>
        <taxon>Dikarya</taxon>
        <taxon>Basidiomycota</taxon>
        <taxon>Agaricomycotina</taxon>
        <taxon>Agaricomycetes</taxon>
        <taxon>Cantharellales</taxon>
        <taxon>Botryobasidiaceae</taxon>
        <taxon>Botryobasidium</taxon>
    </lineage>
</organism>